<evidence type="ECO:0008006" key="14">
    <source>
        <dbReference type="Google" id="ProtNLM"/>
    </source>
</evidence>
<evidence type="ECO:0000259" key="10">
    <source>
        <dbReference type="Pfam" id="PF13878"/>
    </source>
</evidence>
<dbReference type="OMA" id="KEHQKFC"/>
<name>A0A068UPZ1_COFCA</name>
<keyword evidence="8" id="KW-0131">Cell cycle</keyword>
<dbReference type="PhylomeDB" id="A0A068UPZ1"/>
<dbReference type="GO" id="GO:0048364">
    <property type="term" value="P:root development"/>
    <property type="evidence" value="ECO:0007669"/>
    <property type="project" value="EnsemblPlants"/>
</dbReference>
<evidence type="ECO:0000313" key="12">
    <source>
        <dbReference type="EMBL" id="CDP10605.1"/>
    </source>
</evidence>
<gene>
    <name evidence="12" type="ORF">GSCOC_T00031373001</name>
</gene>
<keyword evidence="9" id="KW-0012">Acyltransferase</keyword>
<dbReference type="Pfam" id="PF13878">
    <property type="entry name" value="zf-C2H2_3"/>
    <property type="match status" value="1"/>
</dbReference>
<dbReference type="InParanoid" id="A0A068UPZ1"/>
<dbReference type="Pfam" id="PF13880">
    <property type="entry name" value="Acetyltransf_13"/>
    <property type="match status" value="1"/>
</dbReference>
<dbReference type="Gramene" id="CDP10605">
    <property type="protein sequence ID" value="CDP10605"/>
    <property type="gene ID" value="GSCOC_T00031373001"/>
</dbReference>
<evidence type="ECO:0000256" key="2">
    <source>
        <dbReference type="ARBA" id="ARBA00005816"/>
    </source>
</evidence>
<dbReference type="GO" id="GO:0005634">
    <property type="term" value="C:nucleus"/>
    <property type="evidence" value="ECO:0007669"/>
    <property type="project" value="UniProtKB-SubCell"/>
</dbReference>
<evidence type="ECO:0000259" key="11">
    <source>
        <dbReference type="Pfam" id="PF13880"/>
    </source>
</evidence>
<dbReference type="Proteomes" id="UP000295252">
    <property type="component" value="Chromosome VIII"/>
</dbReference>
<keyword evidence="4" id="KW-0479">Metal-binding</keyword>
<dbReference type="InterPro" id="IPR028009">
    <property type="entry name" value="ESCO_Acetyltransf_dom"/>
</dbReference>
<dbReference type="GO" id="GO:0000785">
    <property type="term" value="C:chromatin"/>
    <property type="evidence" value="ECO:0007669"/>
    <property type="project" value="TreeGrafter"/>
</dbReference>
<dbReference type="GO" id="GO:0045132">
    <property type="term" value="P:meiotic chromosome segregation"/>
    <property type="evidence" value="ECO:0007669"/>
    <property type="project" value="EnsemblPlants"/>
</dbReference>
<evidence type="ECO:0000256" key="3">
    <source>
        <dbReference type="ARBA" id="ARBA00022679"/>
    </source>
</evidence>
<keyword evidence="7" id="KW-0539">Nucleus</keyword>
<dbReference type="GO" id="GO:0000724">
    <property type="term" value="P:double-strand break repair via homologous recombination"/>
    <property type="evidence" value="ECO:0007669"/>
    <property type="project" value="EnsemblPlants"/>
</dbReference>
<dbReference type="GO" id="GO:0009793">
    <property type="term" value="P:embryo development ending in seed dormancy"/>
    <property type="evidence" value="ECO:0007669"/>
    <property type="project" value="EnsemblPlants"/>
</dbReference>
<dbReference type="GO" id="GO:0061733">
    <property type="term" value="F:protein-lysine-acetyltransferase activity"/>
    <property type="evidence" value="ECO:0007669"/>
    <property type="project" value="TreeGrafter"/>
</dbReference>
<reference evidence="13" key="1">
    <citation type="journal article" date="2014" name="Science">
        <title>The coffee genome provides insight into the convergent evolution of caffeine biosynthesis.</title>
        <authorList>
            <person name="Denoeud F."/>
            <person name="Carretero-Paulet L."/>
            <person name="Dereeper A."/>
            <person name="Droc G."/>
            <person name="Guyot R."/>
            <person name="Pietrella M."/>
            <person name="Zheng C."/>
            <person name="Alberti A."/>
            <person name="Anthony F."/>
            <person name="Aprea G."/>
            <person name="Aury J.M."/>
            <person name="Bento P."/>
            <person name="Bernard M."/>
            <person name="Bocs S."/>
            <person name="Campa C."/>
            <person name="Cenci A."/>
            <person name="Combes M.C."/>
            <person name="Crouzillat D."/>
            <person name="Da Silva C."/>
            <person name="Daddiego L."/>
            <person name="De Bellis F."/>
            <person name="Dussert S."/>
            <person name="Garsmeur O."/>
            <person name="Gayraud T."/>
            <person name="Guignon V."/>
            <person name="Jahn K."/>
            <person name="Jamilloux V."/>
            <person name="Joet T."/>
            <person name="Labadie K."/>
            <person name="Lan T."/>
            <person name="Leclercq J."/>
            <person name="Lepelley M."/>
            <person name="Leroy T."/>
            <person name="Li L.T."/>
            <person name="Librado P."/>
            <person name="Lopez L."/>
            <person name="Munoz A."/>
            <person name="Noel B."/>
            <person name="Pallavicini A."/>
            <person name="Perrotta G."/>
            <person name="Poncet V."/>
            <person name="Pot D."/>
            <person name="Priyono X."/>
            <person name="Rigoreau M."/>
            <person name="Rouard M."/>
            <person name="Rozas J."/>
            <person name="Tranchant-Dubreuil C."/>
            <person name="VanBuren R."/>
            <person name="Zhang Q."/>
            <person name="Andrade A.C."/>
            <person name="Argout X."/>
            <person name="Bertrand B."/>
            <person name="de Kochko A."/>
            <person name="Graziosi G."/>
            <person name="Henry R.J."/>
            <person name="Jayarama X."/>
            <person name="Ming R."/>
            <person name="Nagai C."/>
            <person name="Rounsley S."/>
            <person name="Sankoff D."/>
            <person name="Giuliano G."/>
            <person name="Albert V.A."/>
            <person name="Wincker P."/>
            <person name="Lashermes P."/>
        </authorList>
    </citation>
    <scope>NUCLEOTIDE SEQUENCE [LARGE SCALE GENOMIC DNA]</scope>
    <source>
        <strain evidence="13">cv. DH200-94</strain>
    </source>
</reference>
<dbReference type="PANTHER" id="PTHR45884">
    <property type="entry name" value="N-ACETYLTRANSFERASE ECO"/>
    <property type="match status" value="1"/>
</dbReference>
<organism evidence="12 13">
    <name type="scientific">Coffea canephora</name>
    <name type="common">Robusta coffee</name>
    <dbReference type="NCBI Taxonomy" id="49390"/>
    <lineage>
        <taxon>Eukaryota</taxon>
        <taxon>Viridiplantae</taxon>
        <taxon>Streptophyta</taxon>
        <taxon>Embryophyta</taxon>
        <taxon>Tracheophyta</taxon>
        <taxon>Spermatophyta</taxon>
        <taxon>Magnoliopsida</taxon>
        <taxon>eudicotyledons</taxon>
        <taxon>Gunneridae</taxon>
        <taxon>Pentapetalae</taxon>
        <taxon>asterids</taxon>
        <taxon>lamiids</taxon>
        <taxon>Gentianales</taxon>
        <taxon>Rubiaceae</taxon>
        <taxon>Ixoroideae</taxon>
        <taxon>Gardenieae complex</taxon>
        <taxon>Bertiereae - Coffeeae clade</taxon>
        <taxon>Coffeeae</taxon>
        <taxon>Coffea</taxon>
    </lineage>
</organism>
<comment type="subcellular location">
    <subcellularLocation>
        <location evidence="1">Nucleus</location>
    </subcellularLocation>
</comment>
<evidence type="ECO:0000256" key="4">
    <source>
        <dbReference type="ARBA" id="ARBA00022723"/>
    </source>
</evidence>
<protein>
    <recommendedName>
        <fullName evidence="14">N-acetyltransferase ESCO acetyl-transferase domain-containing protein</fullName>
    </recommendedName>
</protein>
<evidence type="ECO:0000313" key="13">
    <source>
        <dbReference type="Proteomes" id="UP000295252"/>
    </source>
</evidence>
<evidence type="ECO:0000256" key="1">
    <source>
        <dbReference type="ARBA" id="ARBA00004123"/>
    </source>
</evidence>
<dbReference type="InterPro" id="IPR028005">
    <property type="entry name" value="AcTrfase_ESCO_Znf_dom"/>
</dbReference>
<feature type="domain" description="N-acetyltransferase ESCO acetyl-transferase" evidence="11">
    <location>
        <begin position="282"/>
        <end position="350"/>
    </location>
</feature>
<evidence type="ECO:0000256" key="6">
    <source>
        <dbReference type="ARBA" id="ARBA00022833"/>
    </source>
</evidence>
<keyword evidence="5" id="KW-0863">Zinc-finger</keyword>
<dbReference type="PANTHER" id="PTHR45884:SF2">
    <property type="entry name" value="N-ACETYLTRANSFERASE ECO"/>
    <property type="match status" value="1"/>
</dbReference>
<comment type="similarity">
    <text evidence="2">Belongs to the acetyltransferase family. ECO subfamily.</text>
</comment>
<dbReference type="GO" id="GO:0009553">
    <property type="term" value="P:embryo sac development"/>
    <property type="evidence" value="ECO:0007669"/>
    <property type="project" value="EnsemblPlants"/>
</dbReference>
<keyword evidence="6" id="KW-0862">Zinc</keyword>
<evidence type="ECO:0000256" key="8">
    <source>
        <dbReference type="ARBA" id="ARBA00023306"/>
    </source>
</evidence>
<dbReference type="GO" id="GO:0080186">
    <property type="term" value="P:developmental vegetative growth"/>
    <property type="evidence" value="ECO:0007669"/>
    <property type="project" value="EnsemblPlants"/>
</dbReference>
<keyword evidence="13" id="KW-1185">Reference proteome</keyword>
<evidence type="ECO:0000256" key="7">
    <source>
        <dbReference type="ARBA" id="ARBA00023242"/>
    </source>
</evidence>
<dbReference type="OrthoDB" id="428854at2759"/>
<dbReference type="EMBL" id="HG739129">
    <property type="protein sequence ID" value="CDP10605.1"/>
    <property type="molecule type" value="Genomic_DNA"/>
</dbReference>
<dbReference type="GO" id="GO:0060772">
    <property type="term" value="P:leaf phyllotactic patterning"/>
    <property type="evidence" value="ECO:0007669"/>
    <property type="project" value="EnsemblPlants"/>
</dbReference>
<evidence type="ECO:0000256" key="9">
    <source>
        <dbReference type="ARBA" id="ARBA00023315"/>
    </source>
</evidence>
<sequence>MQSKISSFFKPSPATAKIKVASPISAIIFANEAEICEDPEITVTYKRRARNPGSESDADSAGATNRLGEVDMVAKLEVPKSGKVLNKKRKYAQFYLELGQSDFLLHACTICGFKYAKGDEGDEKVHKTFHKNYTHGIQFKGWRNERVIYVPSLDTGRVIIVLSDDPPAQRSKVQDVVKMMEMDLGDGWIFHQHCKVYLFVSSGRVTGCLVAEPIEKAYRIVSSSTGKKSQDPNGKGGRENSVVLQFGEVSFQREIVRKNNSAKGKEMCDSVTGEILCEKEAVPASCGIRAIWVTPSNRRKHIASYLLDAVRGSFCSGRILNRTDLAFSQPTSAGKALISNYIGGNAFLLYTTW</sequence>
<dbReference type="AlphaFoldDB" id="A0A068UPZ1"/>
<dbReference type="GO" id="GO:0048653">
    <property type="term" value="P:anther development"/>
    <property type="evidence" value="ECO:0007669"/>
    <property type="project" value="EnsemblPlants"/>
</dbReference>
<accession>A0A068UPZ1</accession>
<dbReference type="GO" id="GO:0034089">
    <property type="term" value="P:establishment of meiotic sister chromatid cohesion"/>
    <property type="evidence" value="ECO:0007669"/>
    <property type="project" value="EnsemblPlants"/>
</dbReference>
<dbReference type="GO" id="GO:0007064">
    <property type="term" value="P:mitotic sister chromatid cohesion"/>
    <property type="evidence" value="ECO:0007669"/>
    <property type="project" value="EnsemblPlants"/>
</dbReference>
<proteinExistence type="inferred from homology"/>
<dbReference type="GO" id="GO:0008270">
    <property type="term" value="F:zinc ion binding"/>
    <property type="evidence" value="ECO:0007669"/>
    <property type="project" value="UniProtKB-KW"/>
</dbReference>
<dbReference type="GO" id="GO:0000070">
    <property type="term" value="P:mitotic sister chromatid segregation"/>
    <property type="evidence" value="ECO:0007669"/>
    <property type="project" value="EnsemblPlants"/>
</dbReference>
<evidence type="ECO:0000256" key="5">
    <source>
        <dbReference type="ARBA" id="ARBA00022771"/>
    </source>
</evidence>
<keyword evidence="3" id="KW-0808">Transferase</keyword>
<dbReference type="STRING" id="49390.A0A068UPZ1"/>
<feature type="domain" description="N-acetyltransferase ESCO zinc-finger" evidence="10">
    <location>
        <begin position="93"/>
        <end position="132"/>
    </location>
</feature>